<dbReference type="EMBL" id="QEOB01000029">
    <property type="protein sequence ID" value="PVX71477.1"/>
    <property type="molecule type" value="Genomic_DNA"/>
</dbReference>
<sequence>MTSNSQSNWLPVDVEQALLVGRVWRRAGEHEGPSVVLVRHGEVFDITRSAPTTADLFDRADLAAFARTVQGESLGPVGKLIEANLPAANLPDGAAPALRLLAPNDVQAIKACGVTFAVSLIERVIEEQAGGDPAKAQEVRATIAATIGTDLSKIKPGSQEAMKLKAELERRGAWSQYMEVGIGPDAEVFSKSQPMSAVGFGADIGLLPVSSWNNPEPEIVLAVNSRGEIVGATLGNDVNLRDIEGRSALLLGKCKDNNASCAIGPFVRLFDESFDLDAVRRASVALRVEGADDGFVLEGVSHMSEISRDPADLVAQTWGRHHQYPDGFMLFLGTMFSPIKDRDAQGGGFTHHLGDTVTITTPQLGALTNTVQLSTEIAPWTFGVRALYRNLAARGVL</sequence>
<dbReference type="InterPro" id="IPR011234">
    <property type="entry name" value="Fumarylacetoacetase-like_C"/>
</dbReference>
<evidence type="ECO:0000313" key="4">
    <source>
        <dbReference type="EMBL" id="PVX71477.1"/>
    </source>
</evidence>
<keyword evidence="2" id="KW-0479">Metal-binding</keyword>
<dbReference type="Pfam" id="PF01557">
    <property type="entry name" value="FAA_hydrolase"/>
    <property type="match status" value="1"/>
</dbReference>
<evidence type="ECO:0000256" key="2">
    <source>
        <dbReference type="ARBA" id="ARBA00022723"/>
    </source>
</evidence>
<dbReference type="InterPro" id="IPR051121">
    <property type="entry name" value="FAH"/>
</dbReference>
<proteinExistence type="inferred from homology"/>
<accession>A0ABX5KBH7</accession>
<keyword evidence="5" id="KW-1185">Reference proteome</keyword>
<evidence type="ECO:0000313" key="5">
    <source>
        <dbReference type="Proteomes" id="UP000245712"/>
    </source>
</evidence>
<dbReference type="PANTHER" id="PTHR42796:SF7">
    <property type="entry name" value="2-DEHYDRO-3-DEOXY-D-ARABINONATE DEHYDRATASE"/>
    <property type="match status" value="1"/>
</dbReference>
<protein>
    <submittedName>
        <fullName evidence="4">Fumarylacetoacetate (FAA) hydrolase family protein</fullName>
    </submittedName>
</protein>
<keyword evidence="4" id="KW-0378">Hydrolase</keyword>
<gene>
    <name evidence="4" type="ORF">C7402_12989</name>
</gene>
<reference evidence="4 5" key="1">
    <citation type="submission" date="2018-05" db="EMBL/GenBank/DDBJ databases">
        <title>Genomic Encyclopedia of Type Strains, Phase IV (KMG-V): Genome sequencing to study the core and pangenomes of soil and plant-associated prokaryotes.</title>
        <authorList>
            <person name="Whitman W."/>
        </authorList>
    </citation>
    <scope>NUCLEOTIDE SEQUENCE [LARGE SCALE GENOMIC DNA]</scope>
    <source>
        <strain evidence="4 5">SCZa-39</strain>
    </source>
</reference>
<name>A0ABX5KBH7_9BURK</name>
<dbReference type="GO" id="GO:0016787">
    <property type="term" value="F:hydrolase activity"/>
    <property type="evidence" value="ECO:0007669"/>
    <property type="project" value="UniProtKB-KW"/>
</dbReference>
<dbReference type="SUPFAM" id="SSF56529">
    <property type="entry name" value="FAH"/>
    <property type="match status" value="1"/>
</dbReference>
<evidence type="ECO:0000256" key="1">
    <source>
        <dbReference type="ARBA" id="ARBA00010211"/>
    </source>
</evidence>
<dbReference type="Proteomes" id="UP000245712">
    <property type="component" value="Unassembled WGS sequence"/>
</dbReference>
<comment type="caution">
    <text evidence="4">The sequence shown here is derived from an EMBL/GenBank/DDBJ whole genome shotgun (WGS) entry which is preliminary data.</text>
</comment>
<dbReference type="RefSeq" id="WP_116614387.1">
    <property type="nucleotide sequence ID" value="NZ_CAJZAT010000169.1"/>
</dbReference>
<dbReference type="PANTHER" id="PTHR42796">
    <property type="entry name" value="FUMARYLACETOACETATE HYDROLASE DOMAIN-CONTAINING PROTEIN 2A-RELATED"/>
    <property type="match status" value="1"/>
</dbReference>
<feature type="domain" description="Fumarylacetoacetase-like C-terminal" evidence="3">
    <location>
        <begin position="229"/>
        <end position="372"/>
    </location>
</feature>
<dbReference type="Gene3D" id="3.90.850.10">
    <property type="entry name" value="Fumarylacetoacetase-like, C-terminal domain"/>
    <property type="match status" value="1"/>
</dbReference>
<dbReference type="InterPro" id="IPR036663">
    <property type="entry name" value="Fumarylacetoacetase_C_sf"/>
</dbReference>
<evidence type="ECO:0000259" key="3">
    <source>
        <dbReference type="Pfam" id="PF01557"/>
    </source>
</evidence>
<comment type="similarity">
    <text evidence="1">Belongs to the FAH family.</text>
</comment>
<organism evidence="4 5">
    <name type="scientific">Paraburkholderia unamae</name>
    <dbReference type="NCBI Taxonomy" id="219649"/>
    <lineage>
        <taxon>Bacteria</taxon>
        <taxon>Pseudomonadati</taxon>
        <taxon>Pseudomonadota</taxon>
        <taxon>Betaproteobacteria</taxon>
        <taxon>Burkholderiales</taxon>
        <taxon>Burkholderiaceae</taxon>
        <taxon>Paraburkholderia</taxon>
    </lineage>
</organism>